<sequence>MPTEAADNLPMFTECLGVISAVIASHDDVESVICLGDFNGDVSHKNSLFGRELVAYCEEEDWTCADVSTLGVTSGTYTYLSDAHGTTSWIDHVVVTSAALRALRGVRVLNNVYWSDHFPLAVEFDFDLAILTPISPHLRWPIGPIKERSKEEGNNLNNHEAAPLQRNNFVNK</sequence>
<keyword evidence="3" id="KW-1185">Reference proteome</keyword>
<dbReference type="EMBL" id="FZQP02006221">
    <property type="protein sequence ID" value="VVD02666.1"/>
    <property type="molecule type" value="Genomic_DNA"/>
</dbReference>
<evidence type="ECO:0000313" key="3">
    <source>
        <dbReference type="Proteomes" id="UP000324832"/>
    </source>
</evidence>
<name>A0A5E4QWV3_9NEOP</name>
<evidence type="ECO:0008006" key="4">
    <source>
        <dbReference type="Google" id="ProtNLM"/>
    </source>
</evidence>
<gene>
    <name evidence="2" type="ORF">LSINAPIS_LOCUS12833</name>
</gene>
<dbReference type="Proteomes" id="UP000324832">
    <property type="component" value="Unassembled WGS sequence"/>
</dbReference>
<dbReference type="InterPro" id="IPR036691">
    <property type="entry name" value="Endo/exonu/phosph_ase_sf"/>
</dbReference>
<organism evidence="2 3">
    <name type="scientific">Leptidea sinapis</name>
    <dbReference type="NCBI Taxonomy" id="189913"/>
    <lineage>
        <taxon>Eukaryota</taxon>
        <taxon>Metazoa</taxon>
        <taxon>Ecdysozoa</taxon>
        <taxon>Arthropoda</taxon>
        <taxon>Hexapoda</taxon>
        <taxon>Insecta</taxon>
        <taxon>Pterygota</taxon>
        <taxon>Neoptera</taxon>
        <taxon>Endopterygota</taxon>
        <taxon>Lepidoptera</taxon>
        <taxon>Glossata</taxon>
        <taxon>Ditrysia</taxon>
        <taxon>Papilionoidea</taxon>
        <taxon>Pieridae</taxon>
        <taxon>Dismorphiinae</taxon>
        <taxon>Leptidea</taxon>
    </lineage>
</organism>
<feature type="region of interest" description="Disordered" evidence="1">
    <location>
        <begin position="149"/>
        <end position="172"/>
    </location>
</feature>
<dbReference type="SUPFAM" id="SSF56219">
    <property type="entry name" value="DNase I-like"/>
    <property type="match status" value="1"/>
</dbReference>
<reference evidence="2 3" key="1">
    <citation type="submission" date="2017-07" db="EMBL/GenBank/DDBJ databases">
        <authorList>
            <person name="Talla V."/>
            <person name="Backstrom N."/>
        </authorList>
    </citation>
    <scope>NUCLEOTIDE SEQUENCE [LARGE SCALE GENOMIC DNA]</scope>
</reference>
<evidence type="ECO:0000256" key="1">
    <source>
        <dbReference type="SAM" id="MobiDB-lite"/>
    </source>
</evidence>
<proteinExistence type="predicted"/>
<evidence type="ECO:0000313" key="2">
    <source>
        <dbReference type="EMBL" id="VVD02666.1"/>
    </source>
</evidence>
<dbReference type="AlphaFoldDB" id="A0A5E4QWV3"/>
<dbReference type="Gene3D" id="3.60.10.10">
    <property type="entry name" value="Endonuclease/exonuclease/phosphatase"/>
    <property type="match status" value="1"/>
</dbReference>
<accession>A0A5E4QWV3</accession>
<protein>
    <recommendedName>
        <fullName evidence="4">Endonuclease/exonuclease/phosphatase domain-containing protein</fullName>
    </recommendedName>
</protein>